<reference evidence="14 15" key="1">
    <citation type="submission" date="2017-08" db="EMBL/GenBank/DDBJ databases">
        <title>Fine stratification of microbial communities through a metagenomic profile of the photic zone.</title>
        <authorList>
            <person name="Haro-Moreno J.M."/>
            <person name="Lopez-Perez M."/>
            <person name="De La Torre J."/>
            <person name="Picazo A."/>
            <person name="Camacho A."/>
            <person name="Rodriguez-Valera F."/>
        </authorList>
    </citation>
    <scope>NUCLEOTIDE SEQUENCE [LARGE SCALE GENOMIC DNA]</scope>
    <source>
        <strain evidence="14">MED-G24</strain>
    </source>
</reference>
<dbReference type="Gene3D" id="3.40.50.800">
    <property type="entry name" value="Anticodon-binding domain"/>
    <property type="match status" value="1"/>
</dbReference>
<dbReference type="EC" id="6.1.1.21" evidence="11"/>
<evidence type="ECO:0000313" key="14">
    <source>
        <dbReference type="EMBL" id="PDH39194.1"/>
    </source>
</evidence>
<evidence type="ECO:0000256" key="6">
    <source>
        <dbReference type="ARBA" id="ARBA00022741"/>
    </source>
</evidence>
<dbReference type="EMBL" id="NTKD01000028">
    <property type="protein sequence ID" value="PDH39194.1"/>
    <property type="molecule type" value="Genomic_DNA"/>
</dbReference>
<name>A0A2A5WSL0_9GAMM</name>
<dbReference type="InterPro" id="IPR004516">
    <property type="entry name" value="HisRS/HisZ"/>
</dbReference>
<dbReference type="PANTHER" id="PTHR43707">
    <property type="entry name" value="HISTIDYL-TRNA SYNTHETASE"/>
    <property type="match status" value="1"/>
</dbReference>
<evidence type="ECO:0000256" key="4">
    <source>
        <dbReference type="ARBA" id="ARBA00022490"/>
    </source>
</evidence>
<evidence type="ECO:0000256" key="1">
    <source>
        <dbReference type="ARBA" id="ARBA00004496"/>
    </source>
</evidence>
<evidence type="ECO:0000256" key="9">
    <source>
        <dbReference type="ARBA" id="ARBA00023146"/>
    </source>
</evidence>
<dbReference type="FunFam" id="3.30.930.10:FF:000005">
    <property type="entry name" value="Histidine--tRNA ligase"/>
    <property type="match status" value="1"/>
</dbReference>
<dbReference type="SUPFAM" id="SSF55681">
    <property type="entry name" value="Class II aaRS and biotin synthetases"/>
    <property type="match status" value="1"/>
</dbReference>
<dbReference type="GO" id="GO:0006427">
    <property type="term" value="P:histidyl-tRNA aminoacylation"/>
    <property type="evidence" value="ECO:0007669"/>
    <property type="project" value="UniProtKB-UniRule"/>
</dbReference>
<keyword evidence="5 11" id="KW-0436">Ligase</keyword>
<feature type="binding site" evidence="12">
    <location>
        <position position="257"/>
    </location>
    <ligand>
        <name>L-histidine</name>
        <dbReference type="ChEBI" id="CHEBI:57595"/>
    </ligand>
</feature>
<dbReference type="InterPro" id="IPR004154">
    <property type="entry name" value="Anticodon-bd"/>
</dbReference>
<gene>
    <name evidence="11" type="primary">hisS</name>
    <name evidence="14" type="ORF">CNE99_06075</name>
</gene>
<dbReference type="InterPro" id="IPR041715">
    <property type="entry name" value="HisRS-like_core"/>
</dbReference>
<evidence type="ECO:0000256" key="3">
    <source>
        <dbReference type="ARBA" id="ARBA00011738"/>
    </source>
</evidence>
<feature type="binding site" evidence="12">
    <location>
        <position position="111"/>
    </location>
    <ligand>
        <name>L-histidine</name>
        <dbReference type="ChEBI" id="CHEBI:57595"/>
    </ligand>
</feature>
<proteinExistence type="inferred from homology"/>
<dbReference type="PANTHER" id="PTHR43707:SF1">
    <property type="entry name" value="HISTIDINE--TRNA LIGASE, MITOCHONDRIAL-RELATED"/>
    <property type="match status" value="1"/>
</dbReference>
<evidence type="ECO:0000256" key="8">
    <source>
        <dbReference type="ARBA" id="ARBA00022917"/>
    </source>
</evidence>
<dbReference type="NCBIfam" id="TIGR00442">
    <property type="entry name" value="hisS"/>
    <property type="match status" value="1"/>
</dbReference>
<evidence type="ECO:0000313" key="15">
    <source>
        <dbReference type="Proteomes" id="UP000219327"/>
    </source>
</evidence>
<evidence type="ECO:0000256" key="2">
    <source>
        <dbReference type="ARBA" id="ARBA00008226"/>
    </source>
</evidence>
<dbReference type="CDD" id="cd00773">
    <property type="entry name" value="HisRS-like_core"/>
    <property type="match status" value="1"/>
</dbReference>
<accession>A0A2A5WSL0</accession>
<dbReference type="CDD" id="cd00859">
    <property type="entry name" value="HisRS_anticodon"/>
    <property type="match status" value="1"/>
</dbReference>
<keyword evidence="7 11" id="KW-0067">ATP-binding</keyword>
<dbReference type="GO" id="GO:0004821">
    <property type="term" value="F:histidine-tRNA ligase activity"/>
    <property type="evidence" value="ECO:0007669"/>
    <property type="project" value="UniProtKB-UniRule"/>
</dbReference>
<dbReference type="Proteomes" id="UP000219327">
    <property type="component" value="Unassembled WGS sequence"/>
</dbReference>
<keyword evidence="9 11" id="KW-0030">Aminoacyl-tRNA synthetase</keyword>
<dbReference type="InterPro" id="IPR015807">
    <property type="entry name" value="His-tRNA-ligase"/>
</dbReference>
<sequence length="422" mass="46916">MKIKALRGMQDLLPEKQVIFRHIESCVGEVLKAYGYRQIGLPLLESTDLFARLVGGSTEVVQKQMYTFEDKSGDNVTLRPEGTAGCVRAALEHGLTFNQVQRLWYAGPMFRYERPQKGRYRQFEQIGCECFGMPGPDIDAELLLMLHRIWAALGVTADINLELNTLGDTVARKRYSNALVDYFTPQSEQLDDDGRRLLTSNPLRILDSKHEGTKALLAEAPLLTSFVDEEAALHFEGLRRNLEQMQVPYTVNPRIVRGLDYYNRTVFEWTTDTLGSQGTVCGGGRYDGLVEELGGRSVPAVGFAMGLDRLALMLEDKFEPPAEADVFVVSETGARSQALVLAEQIRSWRAGLRVVTHCGEGKFKSQFKKADASGAQIAVVIGESEMRSGTVTVKPLRGQADQQTVDESNMTDLLALWLDKTA</sequence>
<comment type="catalytic activity">
    <reaction evidence="10 11">
        <text>tRNA(His) + L-histidine + ATP = L-histidyl-tRNA(His) + AMP + diphosphate + H(+)</text>
        <dbReference type="Rhea" id="RHEA:17313"/>
        <dbReference type="Rhea" id="RHEA-COMP:9665"/>
        <dbReference type="Rhea" id="RHEA-COMP:9689"/>
        <dbReference type="ChEBI" id="CHEBI:15378"/>
        <dbReference type="ChEBI" id="CHEBI:30616"/>
        <dbReference type="ChEBI" id="CHEBI:33019"/>
        <dbReference type="ChEBI" id="CHEBI:57595"/>
        <dbReference type="ChEBI" id="CHEBI:78442"/>
        <dbReference type="ChEBI" id="CHEBI:78527"/>
        <dbReference type="ChEBI" id="CHEBI:456215"/>
        <dbReference type="EC" id="6.1.1.21"/>
    </reaction>
</comment>
<feature type="binding site" evidence="12">
    <location>
        <begin position="81"/>
        <end position="83"/>
    </location>
    <ligand>
        <name>L-histidine</name>
        <dbReference type="ChEBI" id="CHEBI:57595"/>
    </ligand>
</feature>
<dbReference type="GO" id="GO:0005737">
    <property type="term" value="C:cytoplasm"/>
    <property type="evidence" value="ECO:0007669"/>
    <property type="project" value="UniProtKB-SubCell"/>
</dbReference>
<dbReference type="SUPFAM" id="SSF52954">
    <property type="entry name" value="Class II aaRS ABD-related"/>
    <property type="match status" value="1"/>
</dbReference>
<feature type="binding site" evidence="12">
    <location>
        <begin position="261"/>
        <end position="262"/>
    </location>
    <ligand>
        <name>L-histidine</name>
        <dbReference type="ChEBI" id="CHEBI:57595"/>
    </ligand>
</feature>
<comment type="caution">
    <text evidence="14">The sequence shown here is derived from an EMBL/GenBank/DDBJ whole genome shotgun (WGS) entry which is preliminary data.</text>
</comment>
<dbReference type="InterPro" id="IPR006195">
    <property type="entry name" value="aa-tRNA-synth_II"/>
</dbReference>
<dbReference type="AlphaFoldDB" id="A0A2A5WSL0"/>
<keyword evidence="6 11" id="KW-0547">Nucleotide-binding</keyword>
<feature type="binding site" evidence="12">
    <location>
        <position position="129"/>
    </location>
    <ligand>
        <name>L-histidine</name>
        <dbReference type="ChEBI" id="CHEBI:57595"/>
    </ligand>
</feature>
<keyword evidence="4 11" id="KW-0963">Cytoplasm</keyword>
<evidence type="ECO:0000256" key="7">
    <source>
        <dbReference type="ARBA" id="ARBA00022840"/>
    </source>
</evidence>
<comment type="subunit">
    <text evidence="3 11">Homodimer.</text>
</comment>
<dbReference type="InterPro" id="IPR036621">
    <property type="entry name" value="Anticodon-bd_dom_sf"/>
</dbReference>
<dbReference type="PROSITE" id="PS50862">
    <property type="entry name" value="AA_TRNA_LIGASE_II"/>
    <property type="match status" value="1"/>
</dbReference>
<dbReference type="PIRSF" id="PIRSF001549">
    <property type="entry name" value="His-tRNA_synth"/>
    <property type="match status" value="1"/>
</dbReference>
<dbReference type="GO" id="GO:0005524">
    <property type="term" value="F:ATP binding"/>
    <property type="evidence" value="ECO:0007669"/>
    <property type="project" value="UniProtKB-UniRule"/>
</dbReference>
<dbReference type="Pfam" id="PF13393">
    <property type="entry name" value="tRNA-synt_His"/>
    <property type="match status" value="1"/>
</dbReference>
<dbReference type="InterPro" id="IPR045864">
    <property type="entry name" value="aa-tRNA-synth_II/BPL/LPL"/>
</dbReference>
<evidence type="ECO:0000256" key="11">
    <source>
        <dbReference type="HAMAP-Rule" id="MF_00127"/>
    </source>
</evidence>
<dbReference type="InterPro" id="IPR033656">
    <property type="entry name" value="HisRS_anticodon"/>
</dbReference>
<dbReference type="Gene3D" id="3.30.930.10">
    <property type="entry name" value="Bira Bifunctional Protein, Domain 2"/>
    <property type="match status" value="1"/>
</dbReference>
<evidence type="ECO:0000256" key="12">
    <source>
        <dbReference type="PIRSR" id="PIRSR001549-1"/>
    </source>
</evidence>
<feature type="domain" description="Aminoacyl-transfer RNA synthetases class-II family profile" evidence="13">
    <location>
        <begin position="1"/>
        <end position="314"/>
    </location>
</feature>
<comment type="subcellular location">
    <subcellularLocation>
        <location evidence="1 11">Cytoplasm</location>
    </subcellularLocation>
</comment>
<evidence type="ECO:0000256" key="10">
    <source>
        <dbReference type="ARBA" id="ARBA00047639"/>
    </source>
</evidence>
<evidence type="ECO:0000259" key="13">
    <source>
        <dbReference type="PROSITE" id="PS50862"/>
    </source>
</evidence>
<organism evidence="14 15">
    <name type="scientific">OM182 bacterium MED-G24</name>
    <dbReference type="NCBI Taxonomy" id="1986255"/>
    <lineage>
        <taxon>Bacteria</taxon>
        <taxon>Pseudomonadati</taxon>
        <taxon>Pseudomonadota</taxon>
        <taxon>Gammaproteobacteria</taxon>
        <taxon>OMG group</taxon>
        <taxon>OM182 clade</taxon>
    </lineage>
</organism>
<keyword evidence="8 11" id="KW-0648">Protein biosynthesis</keyword>
<dbReference type="Pfam" id="PF03129">
    <property type="entry name" value="HGTP_anticodon"/>
    <property type="match status" value="1"/>
</dbReference>
<comment type="similarity">
    <text evidence="2 11">Belongs to the class-II aminoacyl-tRNA synthetase family.</text>
</comment>
<dbReference type="HAMAP" id="MF_00127">
    <property type="entry name" value="His_tRNA_synth"/>
    <property type="match status" value="1"/>
</dbReference>
<evidence type="ECO:0000256" key="5">
    <source>
        <dbReference type="ARBA" id="ARBA00022598"/>
    </source>
</evidence>
<feature type="binding site" evidence="12">
    <location>
        <position position="125"/>
    </location>
    <ligand>
        <name>L-histidine</name>
        <dbReference type="ChEBI" id="CHEBI:57595"/>
    </ligand>
</feature>
<protein>
    <recommendedName>
        <fullName evidence="11">Histidine--tRNA ligase</fullName>
        <ecNumber evidence="11">6.1.1.21</ecNumber>
    </recommendedName>
    <alternativeName>
        <fullName evidence="11">Histidyl-tRNA synthetase</fullName>
        <shortName evidence="11">HisRS</shortName>
    </alternativeName>
</protein>